<dbReference type="InterPro" id="IPR036097">
    <property type="entry name" value="HisK_dim/P_sf"/>
</dbReference>
<evidence type="ECO:0000256" key="6">
    <source>
        <dbReference type="SAM" id="Phobius"/>
    </source>
</evidence>
<evidence type="ECO:0000256" key="5">
    <source>
        <dbReference type="ARBA" id="ARBA00022777"/>
    </source>
</evidence>
<organism evidence="8">
    <name type="scientific">uncultured Sulfurovum sp</name>
    <dbReference type="NCBI Taxonomy" id="269237"/>
    <lineage>
        <taxon>Bacteria</taxon>
        <taxon>Pseudomonadati</taxon>
        <taxon>Campylobacterota</taxon>
        <taxon>Epsilonproteobacteria</taxon>
        <taxon>Campylobacterales</taxon>
        <taxon>Sulfurovaceae</taxon>
        <taxon>Sulfurovum</taxon>
        <taxon>environmental samples</taxon>
    </lineage>
</organism>
<dbReference type="GO" id="GO:0000155">
    <property type="term" value="F:phosphorelay sensor kinase activity"/>
    <property type="evidence" value="ECO:0007669"/>
    <property type="project" value="InterPro"/>
</dbReference>
<sequence length="484" mass="55647">MKNLWNNFSDTYKISLTMLLLILMIQLGTLLYIWTFKSEILLEKERTNLEYQLDRNAKRLMNHLNSLQKELEFLALLEVMDDVLVNDIDKRMEILLEKKAKDLGQGIILCALSTDEVVVKTEENYTKKHYLEFYAPIVASFNKQKRLGKLVLLYPYENFMELTMDNPHQHLWLSAGFWKNSETSLVKDESIVVSKKLDDRLEGWVLSLGHEKRDALMTVRALEHILLWGFFFSLGLLLFVVWILSKKQINILEYTQEVLALKRTFLSTMSHELRTPLGSILNLTQHLMSSPKLTEENAVMLTKIESASEHLLSMINNLLQLSKIESNSMQVRQESVDIIILIEEMIEMLAPLIDEKELGLEKNLLTGQQLIVTDTNLLKQVLINLLSNAIKFTYEGSISIELRKENEQFVFRVRDTGIGIEKEKQSSLFSEFYQAHVGKEEIKHSTGLGLALSQKVAKLINGEITIQSEGIGQGCEATFRFSSL</sequence>
<feature type="transmembrane region" description="Helical" evidence="6">
    <location>
        <begin position="12"/>
        <end position="34"/>
    </location>
</feature>
<dbReference type="PRINTS" id="PR00344">
    <property type="entry name" value="BCTRLSENSOR"/>
</dbReference>
<keyword evidence="6" id="KW-0472">Membrane</keyword>
<reference evidence="8" key="1">
    <citation type="submission" date="2020-01" db="EMBL/GenBank/DDBJ databases">
        <authorList>
            <person name="Meier V. D."/>
            <person name="Meier V D."/>
        </authorList>
    </citation>
    <scope>NUCLEOTIDE SEQUENCE</scope>
    <source>
        <strain evidence="8">HLG_WM_MAG_04</strain>
    </source>
</reference>
<evidence type="ECO:0000256" key="3">
    <source>
        <dbReference type="ARBA" id="ARBA00022553"/>
    </source>
</evidence>
<dbReference type="InterPro" id="IPR004358">
    <property type="entry name" value="Sig_transdc_His_kin-like_C"/>
</dbReference>
<dbReference type="SMART" id="SM00388">
    <property type="entry name" value="HisKA"/>
    <property type="match status" value="1"/>
</dbReference>
<accession>A0A6S6SVX2</accession>
<dbReference type="PROSITE" id="PS50109">
    <property type="entry name" value="HIS_KIN"/>
    <property type="match status" value="1"/>
</dbReference>
<keyword evidence="3" id="KW-0597">Phosphoprotein</keyword>
<dbReference type="SUPFAM" id="SSF47384">
    <property type="entry name" value="Homodimeric domain of signal transducing histidine kinase"/>
    <property type="match status" value="1"/>
</dbReference>
<dbReference type="InterPro" id="IPR036890">
    <property type="entry name" value="HATPase_C_sf"/>
</dbReference>
<feature type="transmembrane region" description="Helical" evidence="6">
    <location>
        <begin position="225"/>
        <end position="244"/>
    </location>
</feature>
<proteinExistence type="predicted"/>
<protein>
    <recommendedName>
        <fullName evidence="2">histidine kinase</fullName>
        <ecNumber evidence="2">2.7.13.3</ecNumber>
    </recommendedName>
</protein>
<dbReference type="PANTHER" id="PTHR43047">
    <property type="entry name" value="TWO-COMPONENT HISTIDINE PROTEIN KINASE"/>
    <property type="match status" value="1"/>
</dbReference>
<dbReference type="EMBL" id="CACVAX010000016">
    <property type="protein sequence ID" value="CAA6807148.1"/>
    <property type="molecule type" value="Genomic_DNA"/>
</dbReference>
<dbReference type="SMART" id="SM00387">
    <property type="entry name" value="HATPase_c"/>
    <property type="match status" value="1"/>
</dbReference>
<dbReference type="AlphaFoldDB" id="A0A6S6SVX2"/>
<dbReference type="InterPro" id="IPR003594">
    <property type="entry name" value="HATPase_dom"/>
</dbReference>
<keyword evidence="6" id="KW-1133">Transmembrane helix</keyword>
<dbReference type="Gene3D" id="1.10.287.130">
    <property type="match status" value="1"/>
</dbReference>
<name>A0A6S6SVX2_9BACT</name>
<gene>
    <name evidence="8" type="ORF">HELGO_WM14076</name>
</gene>
<feature type="domain" description="Histidine kinase" evidence="7">
    <location>
        <begin position="268"/>
        <end position="484"/>
    </location>
</feature>
<evidence type="ECO:0000256" key="2">
    <source>
        <dbReference type="ARBA" id="ARBA00012438"/>
    </source>
</evidence>
<dbReference type="Pfam" id="PF00512">
    <property type="entry name" value="HisKA"/>
    <property type="match status" value="1"/>
</dbReference>
<keyword evidence="6" id="KW-0812">Transmembrane</keyword>
<dbReference type="InterPro" id="IPR003661">
    <property type="entry name" value="HisK_dim/P_dom"/>
</dbReference>
<dbReference type="EC" id="2.7.13.3" evidence="2"/>
<evidence type="ECO:0000256" key="4">
    <source>
        <dbReference type="ARBA" id="ARBA00022679"/>
    </source>
</evidence>
<dbReference type="InterPro" id="IPR005467">
    <property type="entry name" value="His_kinase_dom"/>
</dbReference>
<dbReference type="SUPFAM" id="SSF55874">
    <property type="entry name" value="ATPase domain of HSP90 chaperone/DNA topoisomerase II/histidine kinase"/>
    <property type="match status" value="1"/>
</dbReference>
<comment type="catalytic activity">
    <reaction evidence="1">
        <text>ATP + protein L-histidine = ADP + protein N-phospho-L-histidine.</text>
        <dbReference type="EC" id="2.7.13.3"/>
    </reaction>
</comment>
<evidence type="ECO:0000259" key="7">
    <source>
        <dbReference type="PROSITE" id="PS50109"/>
    </source>
</evidence>
<evidence type="ECO:0000256" key="1">
    <source>
        <dbReference type="ARBA" id="ARBA00000085"/>
    </source>
</evidence>
<keyword evidence="4" id="KW-0808">Transferase</keyword>
<dbReference type="Gene3D" id="3.30.565.10">
    <property type="entry name" value="Histidine kinase-like ATPase, C-terminal domain"/>
    <property type="match status" value="1"/>
</dbReference>
<keyword evidence="5 8" id="KW-0418">Kinase</keyword>
<dbReference type="Pfam" id="PF02518">
    <property type="entry name" value="HATPase_c"/>
    <property type="match status" value="1"/>
</dbReference>
<dbReference type="CDD" id="cd00082">
    <property type="entry name" value="HisKA"/>
    <property type="match status" value="1"/>
</dbReference>
<evidence type="ECO:0000313" key="8">
    <source>
        <dbReference type="EMBL" id="CAA6807148.1"/>
    </source>
</evidence>